<gene>
    <name evidence="2" type="ORF">Micbo1qcDRAFT_201819</name>
</gene>
<dbReference type="Proteomes" id="UP000070501">
    <property type="component" value="Unassembled WGS sequence"/>
</dbReference>
<dbReference type="InParanoid" id="A0A136J9W9"/>
<accession>A0A136J9W9</accession>
<reference evidence="3" key="1">
    <citation type="submission" date="2016-02" db="EMBL/GenBank/DDBJ databases">
        <title>Draft genome sequence of Microdochium bolleyi, a fungal endophyte of beachgrass.</title>
        <authorList>
            <consortium name="DOE Joint Genome Institute"/>
            <person name="David A.S."/>
            <person name="May G."/>
            <person name="Haridas S."/>
            <person name="Lim J."/>
            <person name="Wang M."/>
            <person name="Labutti K."/>
            <person name="Lipzen A."/>
            <person name="Barry K."/>
            <person name="Grigoriev I.V."/>
        </authorList>
    </citation>
    <scope>NUCLEOTIDE SEQUENCE [LARGE SCALE GENOMIC DNA]</scope>
    <source>
        <strain evidence="3">J235TASD1</strain>
    </source>
</reference>
<feature type="region of interest" description="Disordered" evidence="1">
    <location>
        <begin position="154"/>
        <end position="174"/>
    </location>
</feature>
<feature type="region of interest" description="Disordered" evidence="1">
    <location>
        <begin position="18"/>
        <end position="37"/>
    </location>
</feature>
<dbReference type="EMBL" id="KQ964247">
    <property type="protein sequence ID" value="KXJ93876.1"/>
    <property type="molecule type" value="Genomic_DNA"/>
</dbReference>
<dbReference type="OrthoDB" id="66095at2759"/>
<evidence type="ECO:0000256" key="1">
    <source>
        <dbReference type="SAM" id="MobiDB-lite"/>
    </source>
</evidence>
<organism evidence="2 3">
    <name type="scientific">Microdochium bolleyi</name>
    <dbReference type="NCBI Taxonomy" id="196109"/>
    <lineage>
        <taxon>Eukaryota</taxon>
        <taxon>Fungi</taxon>
        <taxon>Dikarya</taxon>
        <taxon>Ascomycota</taxon>
        <taxon>Pezizomycotina</taxon>
        <taxon>Sordariomycetes</taxon>
        <taxon>Xylariomycetidae</taxon>
        <taxon>Xylariales</taxon>
        <taxon>Microdochiaceae</taxon>
        <taxon>Microdochium</taxon>
    </lineage>
</organism>
<evidence type="ECO:0000313" key="3">
    <source>
        <dbReference type="Proteomes" id="UP000070501"/>
    </source>
</evidence>
<dbReference type="STRING" id="196109.A0A136J9W9"/>
<feature type="compositionally biased region" description="Polar residues" evidence="1">
    <location>
        <begin position="159"/>
        <end position="173"/>
    </location>
</feature>
<sequence length="406" mass="45247">MPTPSGDARCGLGAILPSEQGQAETPKEEETAQQQSDQDQVFYPTLDQVKEAKVILADKRLPPEIVNMIMDKAEYWASTKTAVNFRDLGMRVLSISGGYPQGENRFLLRSHPIGLTKWRLPASEAPESGPWSEEAKPKVVANDDDVRDSLRAEDLHGSQAEQAAPSSLSTTKPVESKATLAIATQKQTDHSKDTLEMFTDLSRPTLGNPVRKIVFDIVSGDQGHAPLGPGMRKDAPYDGSNTWFDAGVDRFDKTLQESIVPGDTDETEPGHDLSVLSPDMIRPVWPLSKVNDTEDEDRSRVRGRVINEEPGPYSYVHALHPDPQHAIQRNRRAQREMQHHHVEWTWLDSSITGDEDVGFVGHNPGGNGDFVRSLRLGDMVTVWGRARYRGWNNNVQRVEVRVFYAV</sequence>
<keyword evidence="3" id="KW-1185">Reference proteome</keyword>
<evidence type="ECO:0000313" key="2">
    <source>
        <dbReference type="EMBL" id="KXJ93876.1"/>
    </source>
</evidence>
<dbReference type="AlphaFoldDB" id="A0A136J9W9"/>
<proteinExistence type="predicted"/>
<name>A0A136J9W9_9PEZI</name>
<protein>
    <submittedName>
        <fullName evidence="2">Uncharacterized protein</fullName>
    </submittedName>
</protein>